<dbReference type="Proteomes" id="UP000243348">
    <property type="component" value="Nucleomorph 3"/>
</dbReference>
<dbReference type="PANTHER" id="PTHR48153:SF4">
    <property type="entry name" value="UBIQUITIN CARBOXYL-TERMINAL HYDROLASE MUG105"/>
    <property type="match status" value="1"/>
</dbReference>
<evidence type="ECO:0000259" key="2">
    <source>
        <dbReference type="Pfam" id="PF07910"/>
    </source>
</evidence>
<organism evidence="3 4">
    <name type="scientific">Chroomonas mesostigmatica CCMP1168</name>
    <dbReference type="NCBI Taxonomy" id="1195612"/>
    <lineage>
        <taxon>Eukaryota</taxon>
        <taxon>Cryptophyceae</taxon>
        <taxon>Pyrenomonadales</taxon>
        <taxon>Chroomonadaceae</taxon>
        <taxon>Chroomonas</taxon>
    </lineage>
</organism>
<evidence type="ECO:0000256" key="1">
    <source>
        <dbReference type="ARBA" id="ARBA00022801"/>
    </source>
</evidence>
<reference evidence="3 4" key="1">
    <citation type="journal article" date="2012" name="Genome Biol. Evol.">
        <title>Nucleomorph genome sequence of the cryptophyte alga Chroomonas mesostigmatica CCMP1168 reveals lineage-specific gene loss and genome complexity.</title>
        <authorList>
            <person name="Moore C.E."/>
            <person name="Curtis B."/>
            <person name="Mills T."/>
            <person name="Tanifuji G."/>
            <person name="Archibald J.M."/>
        </authorList>
    </citation>
    <scope>NUCLEOTIDE SEQUENCE [LARGE SCALE GENOMIC DNA]</scope>
    <source>
        <strain evidence="3 4">CCMP1168</strain>
    </source>
</reference>
<dbReference type="PANTHER" id="PTHR48153">
    <property type="entry name" value="UFM1-SPECIFIC PROTEASE 2"/>
    <property type="match status" value="1"/>
</dbReference>
<geneLocation type="nucleomorph" evidence="3"/>
<gene>
    <name evidence="3" type="ORF">CMESO_497</name>
</gene>
<protein>
    <recommendedName>
        <fullName evidence="2">UFSP1/2/DUB catalytic domain-containing protein</fullName>
    </recommendedName>
</protein>
<sequence length="373" mass="43975">MSTFNALVFPKICNGILKAYRNSWPRDLVSLVLCSPVDFHAQSMNWDCGFRNTQSLISSCINNDCLSRDYLFSSGFHLSPRLKELQRKIEKAWHDGFDQIGARQLKYKLLNTNKWIGATEVVALLRFCGLEARVADFDFTNNKMDLNTMLTMIYDYFFSQISSENHSNKDFSSHIDMNNKKKIFVSPLYLQHQGHSRLIFGVEKWASGEIKLLILDPQLRRALQFSYYSEGKCSILRYGCGTYGINSIFKYQIAYLDKNIQNENKHDESRKLIVDELKLIDWDKFENSREKFAYSNKNLKIISVFKSYPNIKNKQINKHEENIDYFYHAFKNFKIGTNYSKYKTYRKVKKIIFNRPENKMIENYTNIFSKKNK</sequence>
<evidence type="ECO:0000313" key="4">
    <source>
        <dbReference type="Proteomes" id="UP000243348"/>
    </source>
</evidence>
<dbReference type="Gene3D" id="3.90.70.130">
    <property type="match status" value="1"/>
</dbReference>
<keyword evidence="1" id="KW-0378">Hydrolase</keyword>
<dbReference type="EMBL" id="CP003682">
    <property type="protein sequence ID" value="AFP65641.1"/>
    <property type="molecule type" value="Genomic_DNA"/>
</dbReference>
<evidence type="ECO:0000313" key="3">
    <source>
        <dbReference type="EMBL" id="AFP65641.1"/>
    </source>
</evidence>
<accession>J7G6G5</accession>
<dbReference type="GO" id="GO:0019783">
    <property type="term" value="F:ubiquitin-like protein peptidase activity"/>
    <property type="evidence" value="ECO:0007669"/>
    <property type="project" value="UniProtKB-ARBA"/>
</dbReference>
<feature type="domain" description="UFSP1/2/DUB catalytic" evidence="2">
    <location>
        <begin position="30"/>
        <end position="224"/>
    </location>
</feature>
<keyword evidence="3" id="KW-0542">Nucleomorph</keyword>
<proteinExistence type="predicted"/>
<name>J7G6G5_9CRYP</name>
<dbReference type="InterPro" id="IPR012462">
    <property type="entry name" value="UFSP1/2_DUB_cat"/>
</dbReference>
<dbReference type="Pfam" id="PF07910">
    <property type="entry name" value="Peptidase_C78"/>
    <property type="match status" value="1"/>
</dbReference>
<dbReference type="AlphaFoldDB" id="J7G6G5"/>